<sequence>MATTKHDLFNLLQEILTVPCLSVSSGPLAAAPSSFVGSNDKINEDQAPGLILSDARTASIPLLVEFILQILLTRPPFTHKSPELLLEQRSMFLKIWNRGHAEGSISGENDDEQSLSPQKSLHILAQTRMSFQRLTEDGFQFVSELLFSCLLRMSLANTAGRSWVTEHGKAVKILSELLHSVPDAGWLSMDTNFEYTVTLWKCLSHLTAGASWWGSRSEVYEKNILSLSNNFYASHRDLVQFSSPWSISMVLQHPEAFNRLELHPESAARIALAYIFNEVQLRGEDMKAVRLLKIFILYRHGVLLNAASTPLNRVELSPEALIMMNAEWVLPWLWQRRTTDIDFVMAMTNTWMRTECNKEKEKKLDMKHPVIMLLKKNPIGLEVLSFQFGGYQQAWPTSGIDPRVSVELCSQVIRCFTCSVAMERGWIPFSCWESVCMLLAKIPKLALEHAFTTANVMEKIDMFIQVFLRGIESITSLCQSNLELDFPVRTLADQFATLTAMLQFVVLPGRVNNEICRSLAVKTHFILSMLNYVNQDYVSVLLRSSHPELVWRHAASVGAACEILIISGFGMHADVLLAESVGDSINIPTGAMTEQAKNQNILKLISRLVGHTYKMGYIISPLCELAAMLSTGWWTKKPFVYFELFGYIRKLFLQNVFHAMEALLEDNTSICQILVENRWNLELAVAMITRIKDGDVYCEQCDVNFEAPILKLVMLLVERRPRWHRDLLLKRALGQYSILTIDIIFAIFKRQMKQTDPSTQIGEDQMALGAMVVRIANVFPEWETKSELMAMERGMEQAIISFDEKKRCSSKEGICEFFRPVEGGSLCFVPKCEVGEWLTSETVDQVRLRMVQRGGAGEVDCMGTEGDFVETDGYGY</sequence>
<name>A0A3N4KNA5_9PEZI</name>
<proteinExistence type="predicted"/>
<protein>
    <submittedName>
        <fullName evidence="1">Uncharacterized protein</fullName>
    </submittedName>
</protein>
<dbReference type="Proteomes" id="UP000277580">
    <property type="component" value="Unassembled WGS sequence"/>
</dbReference>
<dbReference type="AlphaFoldDB" id="A0A3N4KNA5"/>
<dbReference type="EMBL" id="ML119187">
    <property type="protein sequence ID" value="RPB07305.1"/>
    <property type="molecule type" value="Genomic_DNA"/>
</dbReference>
<organism evidence="1 2">
    <name type="scientific">Morchella conica CCBAS932</name>
    <dbReference type="NCBI Taxonomy" id="1392247"/>
    <lineage>
        <taxon>Eukaryota</taxon>
        <taxon>Fungi</taxon>
        <taxon>Dikarya</taxon>
        <taxon>Ascomycota</taxon>
        <taxon>Pezizomycotina</taxon>
        <taxon>Pezizomycetes</taxon>
        <taxon>Pezizales</taxon>
        <taxon>Morchellaceae</taxon>
        <taxon>Morchella</taxon>
    </lineage>
</organism>
<evidence type="ECO:0000313" key="2">
    <source>
        <dbReference type="Proteomes" id="UP000277580"/>
    </source>
</evidence>
<evidence type="ECO:0000313" key="1">
    <source>
        <dbReference type="EMBL" id="RPB07305.1"/>
    </source>
</evidence>
<dbReference type="InParanoid" id="A0A3N4KNA5"/>
<reference evidence="1 2" key="1">
    <citation type="journal article" date="2018" name="Nat. Ecol. Evol.">
        <title>Pezizomycetes genomes reveal the molecular basis of ectomycorrhizal truffle lifestyle.</title>
        <authorList>
            <person name="Murat C."/>
            <person name="Payen T."/>
            <person name="Noel B."/>
            <person name="Kuo A."/>
            <person name="Morin E."/>
            <person name="Chen J."/>
            <person name="Kohler A."/>
            <person name="Krizsan K."/>
            <person name="Balestrini R."/>
            <person name="Da Silva C."/>
            <person name="Montanini B."/>
            <person name="Hainaut M."/>
            <person name="Levati E."/>
            <person name="Barry K.W."/>
            <person name="Belfiori B."/>
            <person name="Cichocki N."/>
            <person name="Clum A."/>
            <person name="Dockter R.B."/>
            <person name="Fauchery L."/>
            <person name="Guy J."/>
            <person name="Iotti M."/>
            <person name="Le Tacon F."/>
            <person name="Lindquist E.A."/>
            <person name="Lipzen A."/>
            <person name="Malagnac F."/>
            <person name="Mello A."/>
            <person name="Molinier V."/>
            <person name="Miyauchi S."/>
            <person name="Poulain J."/>
            <person name="Riccioni C."/>
            <person name="Rubini A."/>
            <person name="Sitrit Y."/>
            <person name="Splivallo R."/>
            <person name="Traeger S."/>
            <person name="Wang M."/>
            <person name="Zifcakova L."/>
            <person name="Wipf D."/>
            <person name="Zambonelli A."/>
            <person name="Paolocci F."/>
            <person name="Nowrousian M."/>
            <person name="Ottonello S."/>
            <person name="Baldrian P."/>
            <person name="Spatafora J.W."/>
            <person name="Henrissat B."/>
            <person name="Nagy L.G."/>
            <person name="Aury J.M."/>
            <person name="Wincker P."/>
            <person name="Grigoriev I.V."/>
            <person name="Bonfante P."/>
            <person name="Martin F.M."/>
        </authorList>
    </citation>
    <scope>NUCLEOTIDE SEQUENCE [LARGE SCALE GENOMIC DNA]</scope>
    <source>
        <strain evidence="1 2">CCBAS932</strain>
    </source>
</reference>
<dbReference type="OrthoDB" id="5380768at2759"/>
<gene>
    <name evidence="1" type="ORF">P167DRAFT_549847</name>
</gene>
<keyword evidence="2" id="KW-1185">Reference proteome</keyword>
<accession>A0A3N4KNA5</accession>